<dbReference type="EMBL" id="BEYU01000020">
    <property type="protein sequence ID" value="GBG26410.1"/>
    <property type="molecule type" value="Genomic_DNA"/>
</dbReference>
<organism evidence="1 2">
    <name type="scientific">Hondaea fermentalgiana</name>
    <dbReference type="NCBI Taxonomy" id="2315210"/>
    <lineage>
        <taxon>Eukaryota</taxon>
        <taxon>Sar</taxon>
        <taxon>Stramenopiles</taxon>
        <taxon>Bigyra</taxon>
        <taxon>Labyrinthulomycetes</taxon>
        <taxon>Thraustochytrida</taxon>
        <taxon>Thraustochytriidae</taxon>
        <taxon>Hondaea</taxon>
    </lineage>
</organism>
<evidence type="ECO:0000313" key="1">
    <source>
        <dbReference type="EMBL" id="GBG26410.1"/>
    </source>
</evidence>
<evidence type="ECO:0000313" key="2">
    <source>
        <dbReference type="Proteomes" id="UP000241890"/>
    </source>
</evidence>
<accession>A0A2R5G5Z2</accession>
<dbReference type="Proteomes" id="UP000241890">
    <property type="component" value="Unassembled WGS sequence"/>
</dbReference>
<comment type="caution">
    <text evidence="1">The sequence shown here is derived from an EMBL/GenBank/DDBJ whole genome shotgun (WGS) entry which is preliminary data.</text>
</comment>
<keyword evidence="2" id="KW-1185">Reference proteome</keyword>
<dbReference type="AlphaFoldDB" id="A0A2R5G5Z2"/>
<sequence>MNKTVQRQNTAAASEGEVAKDGEDVRKIFEADGVDVYNGALTNPGTSRTLDMWHRALECGLKGADQDMLEILEDIMDDNVVFLAPTYWKERRSKEFIKYALVGVTKAFKNFKYTRIFLNDKGFALEFECNVETEDGPFLRGVDMVTVDTATGKITRFEVMCRPPKAVLKLLDFQTAFMRKMGLIPPAKNKSK</sequence>
<dbReference type="InterPro" id="IPR032710">
    <property type="entry name" value="NTF2-like_dom_sf"/>
</dbReference>
<gene>
    <name evidence="1" type="ORF">FCC1311_026312</name>
</gene>
<dbReference type="OrthoDB" id="417158at2759"/>
<evidence type="ECO:0008006" key="3">
    <source>
        <dbReference type="Google" id="ProtNLM"/>
    </source>
</evidence>
<reference evidence="1 2" key="1">
    <citation type="submission" date="2017-12" db="EMBL/GenBank/DDBJ databases">
        <title>Sequencing, de novo assembly and annotation of complete genome of a new Thraustochytrid species, strain FCC1311.</title>
        <authorList>
            <person name="Sedici K."/>
            <person name="Godart F."/>
            <person name="Aiese Cigliano R."/>
            <person name="Sanseverino W."/>
            <person name="Barakat M."/>
            <person name="Ortet P."/>
            <person name="Marechal E."/>
            <person name="Cagnac O."/>
            <person name="Amato A."/>
        </authorList>
    </citation>
    <scope>NUCLEOTIDE SEQUENCE [LARGE SCALE GENOMIC DNA]</scope>
</reference>
<dbReference type="Gene3D" id="3.10.450.50">
    <property type="match status" value="1"/>
</dbReference>
<protein>
    <recommendedName>
        <fullName evidence="3">SnoaL-like domain-containing protein</fullName>
    </recommendedName>
</protein>
<name>A0A2R5G5Z2_9STRA</name>
<proteinExistence type="predicted"/>
<dbReference type="InParanoid" id="A0A2R5G5Z2"/>
<dbReference type="SUPFAM" id="SSF54427">
    <property type="entry name" value="NTF2-like"/>
    <property type="match status" value="1"/>
</dbReference>